<dbReference type="PANTHER" id="PTHR21152">
    <property type="entry name" value="AMINOTRANSFERASE CLASS V"/>
    <property type="match status" value="1"/>
</dbReference>
<dbReference type="InterPro" id="IPR015421">
    <property type="entry name" value="PyrdxlP-dep_Trfase_major"/>
</dbReference>
<dbReference type="KEGG" id="sapp:SAC06_01665"/>
<dbReference type="GO" id="GO:0004648">
    <property type="term" value="F:O-phospho-L-serine:2-oxoglutarate aminotransferase activity"/>
    <property type="evidence" value="ECO:0007669"/>
    <property type="project" value="UniProtKB-EC"/>
</dbReference>
<keyword evidence="10" id="KW-0663">Pyridoxal phosphate</keyword>
<evidence type="ECO:0000256" key="8">
    <source>
        <dbReference type="ARBA" id="ARBA00022605"/>
    </source>
</evidence>
<dbReference type="GO" id="GO:0019265">
    <property type="term" value="P:glycine biosynthetic process, by transamination of glyoxylate"/>
    <property type="evidence" value="ECO:0007669"/>
    <property type="project" value="TreeGrafter"/>
</dbReference>
<evidence type="ECO:0000256" key="11">
    <source>
        <dbReference type="ARBA" id="ARBA00023299"/>
    </source>
</evidence>
<evidence type="ECO:0000259" key="15">
    <source>
        <dbReference type="Pfam" id="PF00266"/>
    </source>
</evidence>
<dbReference type="Gene3D" id="3.90.1150.10">
    <property type="entry name" value="Aspartate Aminotransferase, domain 1"/>
    <property type="match status" value="1"/>
</dbReference>
<sequence>MGQSNLWGTSHRQAGVIGLVQSIQQQLRELFSVPEGYEIVLGNGGATAFWATACVSLIREWGNFAVFGEFGGKFAADGRSAPWMNATVDEAPAGELAIMNTALPGGLGLGPDAYCYPHNETSTGVVSPLYRAPDPEALTLVDATSIAGAATVDLSLVDAYYFSLQKCFGADAGLWVAILSPRAVARAEELNRLSSRPQFGILNLTSAIRSARKGQTVNTPAIGTLLLVHSQLEWMLAEGGLAEMAARAEAGADAIIRWAESRPWATPFVEVPAWRSPVVSTVDLAEEISAGELAARLRPAGIQDIEGYRGLGRNQLRIASFPSIDQADIDSVLACIDWAVEH</sequence>
<evidence type="ECO:0000256" key="4">
    <source>
        <dbReference type="ARBA" id="ARBA00006904"/>
    </source>
</evidence>
<name>A0AAU7VA71_9ACTO</name>
<dbReference type="Gene3D" id="3.40.640.10">
    <property type="entry name" value="Type I PLP-dependent aspartate aminotransferase-like (Major domain)"/>
    <property type="match status" value="1"/>
</dbReference>
<reference evidence="16" key="1">
    <citation type="submission" date="2023-11" db="EMBL/GenBank/DDBJ databases">
        <title>Scrofimicrobium hongkongense sp. nov., isolated from a patient with peritonitis.</title>
        <authorList>
            <person name="Lao H.Y."/>
            <person name="Wong A.Y.P."/>
            <person name="Ng T.L."/>
            <person name="Wong R.Y.L."/>
            <person name="Yau M.C.Y."/>
            <person name="Lam J.Y.W."/>
            <person name="Siu G.K.H."/>
        </authorList>
    </citation>
    <scope>NUCLEOTIDE SEQUENCE</scope>
    <source>
        <strain evidence="16">R131</strain>
    </source>
</reference>
<dbReference type="EMBL" id="CP138335">
    <property type="protein sequence ID" value="XBW08293.1"/>
    <property type="molecule type" value="Genomic_DNA"/>
</dbReference>
<evidence type="ECO:0000256" key="7">
    <source>
        <dbReference type="ARBA" id="ARBA00022576"/>
    </source>
</evidence>
<dbReference type="GO" id="GO:0004760">
    <property type="term" value="F:L-serine-pyruvate transaminase activity"/>
    <property type="evidence" value="ECO:0007669"/>
    <property type="project" value="TreeGrafter"/>
</dbReference>
<dbReference type="RefSeq" id="WP_350258492.1">
    <property type="nucleotide sequence ID" value="NZ_CP138335.1"/>
</dbReference>
<keyword evidence="6" id="KW-0963">Cytoplasm</keyword>
<organism evidence="16">
    <name type="scientific">Scrofimicrobium appendicitidis</name>
    <dbReference type="NCBI Taxonomy" id="3079930"/>
    <lineage>
        <taxon>Bacteria</taxon>
        <taxon>Bacillati</taxon>
        <taxon>Actinomycetota</taxon>
        <taxon>Actinomycetes</taxon>
        <taxon>Actinomycetales</taxon>
        <taxon>Actinomycetaceae</taxon>
        <taxon>Scrofimicrobium</taxon>
    </lineage>
</organism>
<accession>A0AAU7VA71</accession>
<keyword evidence="7 16" id="KW-0032">Aminotransferase</keyword>
<feature type="domain" description="Aminotransferase class V" evidence="15">
    <location>
        <begin position="16"/>
        <end position="269"/>
    </location>
</feature>
<dbReference type="InterPro" id="IPR000192">
    <property type="entry name" value="Aminotrans_V_dom"/>
</dbReference>
<evidence type="ECO:0000256" key="9">
    <source>
        <dbReference type="ARBA" id="ARBA00022679"/>
    </source>
</evidence>
<dbReference type="AlphaFoldDB" id="A0AAU7VA71"/>
<dbReference type="PIRSF" id="PIRSF000525">
    <property type="entry name" value="SerC"/>
    <property type="match status" value="1"/>
</dbReference>
<dbReference type="EC" id="2.6.1.52" evidence="5"/>
<evidence type="ECO:0000256" key="14">
    <source>
        <dbReference type="ARBA" id="ARBA00049007"/>
    </source>
</evidence>
<comment type="catalytic activity">
    <reaction evidence="13">
        <text>4-(phosphooxy)-L-threonine + 2-oxoglutarate = (R)-3-hydroxy-2-oxo-4-phosphooxybutanoate + L-glutamate</text>
        <dbReference type="Rhea" id="RHEA:16573"/>
        <dbReference type="ChEBI" id="CHEBI:16810"/>
        <dbReference type="ChEBI" id="CHEBI:29985"/>
        <dbReference type="ChEBI" id="CHEBI:58452"/>
        <dbReference type="ChEBI" id="CHEBI:58538"/>
        <dbReference type="EC" id="2.6.1.52"/>
    </reaction>
</comment>
<keyword evidence="11" id="KW-0718">Serine biosynthesis</keyword>
<evidence type="ECO:0000256" key="2">
    <source>
        <dbReference type="ARBA" id="ARBA00003483"/>
    </source>
</evidence>
<dbReference type="GO" id="GO:0006564">
    <property type="term" value="P:L-serine biosynthetic process"/>
    <property type="evidence" value="ECO:0007669"/>
    <property type="project" value="UniProtKB-KW"/>
</dbReference>
<comment type="function">
    <text evidence="2">Catalyzes the reversible conversion of 3-phosphohydroxypyruvate to phosphoserine and of 3-hydroxy-2-oxo-4-phosphonooxybutanoate to phosphohydroxythreonine.</text>
</comment>
<gene>
    <name evidence="16" type="ORF">SAC06_01665</name>
</gene>
<dbReference type="PANTHER" id="PTHR21152:SF40">
    <property type="entry name" value="ALANINE--GLYOXYLATE AMINOTRANSFERASE"/>
    <property type="match status" value="1"/>
</dbReference>
<proteinExistence type="inferred from homology"/>
<evidence type="ECO:0000256" key="13">
    <source>
        <dbReference type="ARBA" id="ARBA00047630"/>
    </source>
</evidence>
<comment type="pathway">
    <text evidence="3">Amino-acid biosynthesis; L-serine biosynthesis; L-serine from 3-phospho-D-glycerate: step 2/3.</text>
</comment>
<dbReference type="InterPro" id="IPR022278">
    <property type="entry name" value="Pser_aminoTfrase"/>
</dbReference>
<evidence type="ECO:0000256" key="6">
    <source>
        <dbReference type="ARBA" id="ARBA00022490"/>
    </source>
</evidence>
<evidence type="ECO:0000256" key="1">
    <source>
        <dbReference type="ARBA" id="ARBA00001933"/>
    </source>
</evidence>
<evidence type="ECO:0000256" key="3">
    <source>
        <dbReference type="ARBA" id="ARBA00005099"/>
    </source>
</evidence>
<evidence type="ECO:0000256" key="12">
    <source>
        <dbReference type="ARBA" id="ARBA00031421"/>
    </source>
</evidence>
<evidence type="ECO:0000256" key="10">
    <source>
        <dbReference type="ARBA" id="ARBA00022898"/>
    </source>
</evidence>
<comment type="cofactor">
    <cofactor evidence="1">
        <name>pyridoxal 5'-phosphate</name>
        <dbReference type="ChEBI" id="CHEBI:597326"/>
    </cofactor>
</comment>
<evidence type="ECO:0000313" key="16">
    <source>
        <dbReference type="EMBL" id="XBW08293.1"/>
    </source>
</evidence>
<keyword evidence="9" id="KW-0808">Transferase</keyword>
<dbReference type="SUPFAM" id="SSF53383">
    <property type="entry name" value="PLP-dependent transferases"/>
    <property type="match status" value="1"/>
</dbReference>
<keyword evidence="8" id="KW-0028">Amino-acid biosynthesis</keyword>
<comment type="catalytic activity">
    <reaction evidence="14">
        <text>O-phospho-L-serine + 2-oxoglutarate = 3-phosphooxypyruvate + L-glutamate</text>
        <dbReference type="Rhea" id="RHEA:14329"/>
        <dbReference type="ChEBI" id="CHEBI:16810"/>
        <dbReference type="ChEBI" id="CHEBI:18110"/>
        <dbReference type="ChEBI" id="CHEBI:29985"/>
        <dbReference type="ChEBI" id="CHEBI:57524"/>
        <dbReference type="EC" id="2.6.1.52"/>
    </reaction>
</comment>
<dbReference type="GO" id="GO:0008453">
    <property type="term" value="F:alanine-glyoxylate transaminase activity"/>
    <property type="evidence" value="ECO:0007669"/>
    <property type="project" value="TreeGrafter"/>
</dbReference>
<dbReference type="Pfam" id="PF00266">
    <property type="entry name" value="Aminotran_5"/>
    <property type="match status" value="1"/>
</dbReference>
<dbReference type="InterPro" id="IPR015424">
    <property type="entry name" value="PyrdxlP-dep_Trfase"/>
</dbReference>
<dbReference type="InterPro" id="IPR015422">
    <property type="entry name" value="PyrdxlP-dep_Trfase_small"/>
</dbReference>
<protein>
    <recommendedName>
        <fullName evidence="5">phosphoserine transaminase</fullName>
        <ecNumber evidence="5">2.6.1.52</ecNumber>
    </recommendedName>
    <alternativeName>
        <fullName evidence="12">Phosphohydroxythreonine aminotransferase</fullName>
    </alternativeName>
</protein>
<comment type="similarity">
    <text evidence="4">Belongs to the class-V pyridoxal-phosphate-dependent aminotransferase family. SerC subfamily.</text>
</comment>
<evidence type="ECO:0000256" key="5">
    <source>
        <dbReference type="ARBA" id="ARBA00013030"/>
    </source>
</evidence>